<keyword evidence="4" id="KW-1185">Reference proteome</keyword>
<dbReference type="Pfam" id="PF13478">
    <property type="entry name" value="XdhC_C"/>
    <property type="match status" value="1"/>
</dbReference>
<comment type="caution">
    <text evidence="3">The sequence shown here is derived from an EMBL/GenBank/DDBJ whole genome shotgun (WGS) entry which is preliminary data.</text>
</comment>
<dbReference type="PANTHER" id="PTHR30388">
    <property type="entry name" value="ALDEHYDE OXIDOREDUCTASE MOLYBDENUM COFACTOR ASSEMBLY PROTEIN"/>
    <property type="match status" value="1"/>
</dbReference>
<name>A0ABT6DGK0_9BACT</name>
<dbReference type="EMBL" id="JANRMI010000002">
    <property type="protein sequence ID" value="MDG0815984.1"/>
    <property type="molecule type" value="Genomic_DNA"/>
</dbReference>
<dbReference type="Gene3D" id="3.40.50.720">
    <property type="entry name" value="NAD(P)-binding Rossmann-like Domain"/>
    <property type="match status" value="1"/>
</dbReference>
<evidence type="ECO:0000313" key="4">
    <source>
        <dbReference type="Proteomes" id="UP001152321"/>
    </source>
</evidence>
<reference evidence="3" key="1">
    <citation type="submission" date="2022-08" db="EMBL/GenBank/DDBJ databases">
        <title>Novel Bdellovibrio Species Isolated from Svalbard: Designation Bdellovibrio svalbardensis.</title>
        <authorList>
            <person name="Mitchell R.J."/>
            <person name="Choi S.Y."/>
        </authorList>
    </citation>
    <scope>NUCLEOTIDE SEQUENCE</scope>
    <source>
        <strain evidence="3">PAP01</strain>
    </source>
</reference>
<evidence type="ECO:0000259" key="2">
    <source>
        <dbReference type="Pfam" id="PF13478"/>
    </source>
</evidence>
<dbReference type="InterPro" id="IPR052698">
    <property type="entry name" value="MoCofactor_Util/Proc"/>
</dbReference>
<dbReference type="Pfam" id="PF02625">
    <property type="entry name" value="XdhC_CoxI"/>
    <property type="match status" value="1"/>
</dbReference>
<protein>
    <submittedName>
        <fullName evidence="3">XdhC family protein</fullName>
    </submittedName>
</protein>
<dbReference type="InterPro" id="IPR027051">
    <property type="entry name" value="XdhC_Rossmann_dom"/>
</dbReference>
<feature type="domain" description="XdhC Rossmann" evidence="2">
    <location>
        <begin position="112"/>
        <end position="255"/>
    </location>
</feature>
<dbReference type="SUPFAM" id="SSF51735">
    <property type="entry name" value="NAD(P)-binding Rossmann-fold domains"/>
    <property type="match status" value="1"/>
</dbReference>
<evidence type="ECO:0000259" key="1">
    <source>
        <dbReference type="Pfam" id="PF02625"/>
    </source>
</evidence>
<sequence>MSHQNFENFLSAFKDLQERHKTFVVVTLVKQLGSSPQDVGAKALVSLDGLEYGTVGGGKVENAAIIEAQRMIRENLTNHFVDWNLQKDIGMTCGGVVSFFFELYQAKNPFHVVVFGAGHIAQEFIRMLLMLDCQVTCYDNRPEWIARLPKSAKLTTICTDKMADQVESLPAGSYLTLMTMGHGTDMPILIEAMKHRSRFHYVGNIGSDQKRLRLEDDLRKAGIPEGTLKAFYCPMGEDFGTNSPVEISFSIIAQLLKTRDKIVHPA</sequence>
<feature type="domain" description="XdhC- CoxI" evidence="1">
    <location>
        <begin position="17"/>
        <end position="75"/>
    </location>
</feature>
<dbReference type="InterPro" id="IPR003777">
    <property type="entry name" value="XdhC_CoxI"/>
</dbReference>
<dbReference type="PANTHER" id="PTHR30388:SF6">
    <property type="entry name" value="XANTHINE DEHYDROGENASE SUBUNIT A-RELATED"/>
    <property type="match status" value="1"/>
</dbReference>
<evidence type="ECO:0000313" key="3">
    <source>
        <dbReference type="EMBL" id="MDG0815984.1"/>
    </source>
</evidence>
<accession>A0ABT6DGK0</accession>
<dbReference type="RefSeq" id="WP_277577462.1">
    <property type="nucleotide sequence ID" value="NZ_JANRMI010000002.1"/>
</dbReference>
<proteinExistence type="predicted"/>
<gene>
    <name evidence="3" type="ORF">NWE73_06400</name>
</gene>
<organism evidence="3 4">
    <name type="scientific">Bdellovibrio svalbardensis</name>
    <dbReference type="NCBI Taxonomy" id="2972972"/>
    <lineage>
        <taxon>Bacteria</taxon>
        <taxon>Pseudomonadati</taxon>
        <taxon>Bdellovibrionota</taxon>
        <taxon>Bdellovibrionia</taxon>
        <taxon>Bdellovibrionales</taxon>
        <taxon>Pseudobdellovibrionaceae</taxon>
        <taxon>Bdellovibrio</taxon>
    </lineage>
</organism>
<dbReference type="InterPro" id="IPR036291">
    <property type="entry name" value="NAD(P)-bd_dom_sf"/>
</dbReference>
<dbReference type="Proteomes" id="UP001152321">
    <property type="component" value="Unassembled WGS sequence"/>
</dbReference>